<dbReference type="InterPro" id="IPR011990">
    <property type="entry name" value="TPR-like_helical_dom_sf"/>
</dbReference>
<dbReference type="NCBIfam" id="TIGR03142">
    <property type="entry name" value="cytochro_ccmI"/>
    <property type="match status" value="1"/>
</dbReference>
<evidence type="ECO:0000256" key="3">
    <source>
        <dbReference type="ARBA" id="ARBA00022748"/>
    </source>
</evidence>
<feature type="repeat" description="TPR" evidence="5">
    <location>
        <begin position="155"/>
        <end position="188"/>
    </location>
</feature>
<dbReference type="InterPro" id="IPR056413">
    <property type="entry name" value="TPR_CcmH_CycH"/>
</dbReference>
<organism evidence="8 9">
    <name type="scientific">Mesorhizobium plurifarium</name>
    <dbReference type="NCBI Taxonomy" id="69974"/>
    <lineage>
        <taxon>Bacteria</taxon>
        <taxon>Pseudomonadati</taxon>
        <taxon>Pseudomonadota</taxon>
        <taxon>Alphaproteobacteria</taxon>
        <taxon>Hyphomicrobiales</taxon>
        <taxon>Phyllobacteriaceae</taxon>
        <taxon>Mesorhizobium</taxon>
    </lineage>
</organism>
<feature type="region of interest" description="Disordered" evidence="6">
    <location>
        <begin position="276"/>
        <end position="298"/>
    </location>
</feature>
<protein>
    <submittedName>
        <fullName evidence="8">Cytochrome c-type biogenesis protein CycH</fullName>
    </submittedName>
</protein>
<dbReference type="InterPro" id="IPR051263">
    <property type="entry name" value="C-type_cytochrome_biogenesis"/>
</dbReference>
<evidence type="ECO:0000256" key="1">
    <source>
        <dbReference type="ARBA" id="ARBA00004196"/>
    </source>
</evidence>
<dbReference type="EMBL" id="CCNB01000045">
    <property type="protein sequence ID" value="CDX46341.1"/>
    <property type="molecule type" value="Genomic_DNA"/>
</dbReference>
<feature type="domain" description="Cytochrome c-type biogenesis protein H TPR" evidence="7">
    <location>
        <begin position="134"/>
        <end position="261"/>
    </location>
</feature>
<dbReference type="PANTHER" id="PTHR47870:SF4">
    <property type="entry name" value="CYTOCHROME C-TYPE BIOGENESIS PROTEIN CYCH"/>
    <property type="match status" value="1"/>
</dbReference>
<dbReference type="GO" id="GO:0005886">
    <property type="term" value="C:plasma membrane"/>
    <property type="evidence" value="ECO:0007669"/>
    <property type="project" value="TreeGrafter"/>
</dbReference>
<dbReference type="AlphaFoldDB" id="A0A090FQR7"/>
<evidence type="ECO:0000313" key="8">
    <source>
        <dbReference type="EMBL" id="CDX46341.1"/>
    </source>
</evidence>
<evidence type="ECO:0000256" key="6">
    <source>
        <dbReference type="SAM" id="MobiDB-lite"/>
    </source>
</evidence>
<keyword evidence="3" id="KW-0201">Cytochrome c-type biogenesis</keyword>
<dbReference type="GeneID" id="31893775"/>
<accession>A0A090FQR7</accession>
<comment type="subcellular location">
    <subcellularLocation>
        <location evidence="1">Cell envelope</location>
    </subcellularLocation>
</comment>
<reference evidence="8 9" key="1">
    <citation type="submission" date="2014-08" db="EMBL/GenBank/DDBJ databases">
        <authorList>
            <person name="Moulin Lionel"/>
        </authorList>
    </citation>
    <scope>NUCLEOTIDE SEQUENCE [LARGE SCALE GENOMIC DNA]</scope>
</reference>
<evidence type="ECO:0000256" key="2">
    <source>
        <dbReference type="ARBA" id="ARBA00022737"/>
    </source>
</evidence>
<dbReference type="PROSITE" id="PS50005">
    <property type="entry name" value="TPR"/>
    <property type="match status" value="1"/>
</dbReference>
<evidence type="ECO:0000256" key="5">
    <source>
        <dbReference type="PROSITE-ProRule" id="PRU00339"/>
    </source>
</evidence>
<name>A0A090FQR7_MESPL</name>
<dbReference type="InterPro" id="IPR019734">
    <property type="entry name" value="TPR_rpt"/>
</dbReference>
<keyword evidence="4 5" id="KW-0802">TPR repeat</keyword>
<dbReference type="Proteomes" id="UP000046373">
    <property type="component" value="Unassembled WGS sequence"/>
</dbReference>
<evidence type="ECO:0000313" key="9">
    <source>
        <dbReference type="Proteomes" id="UP000046373"/>
    </source>
</evidence>
<evidence type="ECO:0000259" key="7">
    <source>
        <dbReference type="Pfam" id="PF23914"/>
    </source>
</evidence>
<dbReference type="InterPro" id="IPR017560">
    <property type="entry name" value="Cyt_c_biogenesis_CcmI"/>
</dbReference>
<dbReference type="PANTHER" id="PTHR47870">
    <property type="entry name" value="CYTOCHROME C-TYPE BIOGENESIS PROTEIN CCMH"/>
    <property type="match status" value="1"/>
</dbReference>
<evidence type="ECO:0000256" key="4">
    <source>
        <dbReference type="ARBA" id="ARBA00022803"/>
    </source>
</evidence>
<keyword evidence="2" id="KW-0677">Repeat</keyword>
<dbReference type="Pfam" id="PF23914">
    <property type="entry name" value="TPR_CcmH_CycH"/>
    <property type="match status" value="1"/>
</dbReference>
<gene>
    <name evidence="8" type="primary">cycH</name>
    <name evidence="8" type="ORF">MPLDJ20_80329</name>
</gene>
<dbReference type="SUPFAM" id="SSF48452">
    <property type="entry name" value="TPR-like"/>
    <property type="match status" value="1"/>
</dbReference>
<dbReference type="GO" id="GO:0017004">
    <property type="term" value="P:cytochrome complex assembly"/>
    <property type="evidence" value="ECO:0007669"/>
    <property type="project" value="UniProtKB-KW"/>
</dbReference>
<proteinExistence type="predicted"/>
<sequence>MLFWVIAAILTLGASLAVLLPLTGGMTGASPAGDHDLEVYRDQLSELDRDMARGLIQPGEAEEARAEIGRRILRLGAAAQPGSATPKPSHGARWVASVAVLMVPLLSWGLYGMLGSPDLPSQPLAERLAKNPADSSVDELVARAEAHLAANPSDGKGWDVLAPIYLRLQRFPDAVTAYRNAIRLDGDSAVRQSGLGEAIASAAGGIVSADAQKAFEAALKLDPANAKANFYLGVGLAQEGKKAEAVAAWQKMLGELAPDSPWRSAVQQALDEAGGPAVADATSANGPDAQQMEAAQQMSPQDRQAMIETMVAGLDDKLKQNPRDEEGWMRLIRSYVVLGKADQARGALGRAVAAFGADSEQAKKFTAFAASLGVTATE</sequence>
<dbReference type="GO" id="GO:0030313">
    <property type="term" value="C:cell envelope"/>
    <property type="evidence" value="ECO:0007669"/>
    <property type="project" value="UniProtKB-SubCell"/>
</dbReference>
<dbReference type="Gene3D" id="1.25.40.10">
    <property type="entry name" value="Tetratricopeptide repeat domain"/>
    <property type="match status" value="2"/>
</dbReference>